<dbReference type="CDD" id="cd06259">
    <property type="entry name" value="YdcF-like"/>
    <property type="match status" value="1"/>
</dbReference>
<feature type="transmembrane region" description="Helical" evidence="8">
    <location>
        <begin position="24"/>
        <end position="50"/>
    </location>
</feature>
<evidence type="ECO:0000256" key="1">
    <source>
        <dbReference type="ARBA" id="ARBA00004377"/>
    </source>
</evidence>
<keyword evidence="11" id="KW-1185">Reference proteome</keyword>
<evidence type="ECO:0000256" key="5">
    <source>
        <dbReference type="ARBA" id="ARBA00022989"/>
    </source>
</evidence>
<keyword evidence="5 8" id="KW-1133">Transmembrane helix</keyword>
<protein>
    <submittedName>
        <fullName evidence="10">Membrane protein</fullName>
    </submittedName>
</protein>
<proteinExistence type="predicted"/>
<dbReference type="InterPro" id="IPR003848">
    <property type="entry name" value="DUF218"/>
</dbReference>
<evidence type="ECO:0000256" key="4">
    <source>
        <dbReference type="ARBA" id="ARBA00022692"/>
    </source>
</evidence>
<reference evidence="10 11" key="1">
    <citation type="journal article" date="2014" name="Genome Announc.">
        <title>Genome Sequence of a Presumptive Mannheimia haemolytica Strain with an A1/A6-Cross-Reactive Serotype from a White-Tailed Deer (Odocoileus virginianus).</title>
        <authorList>
            <person name="Lawrence P.K."/>
            <person name="Bey R.F."/>
            <person name="Wiener B."/>
            <person name="Kittichotirat W."/>
            <person name="Bumgarner R.E."/>
        </authorList>
    </citation>
    <scope>NUCLEOTIDE SEQUENCE [LARGE SCALE GENOMIC DNA]</scope>
    <source>
        <strain evidence="10 11">PKL10</strain>
    </source>
</reference>
<sequence>MNQEKESMAILSLWQRIKQQTIKLFKIIVGLNLFAILALLVIDALTSYIVRDKVYTNIELLPHREYAVVLGTAKFYTKDVINEYYKYRLDTAAELIKDEKVDKLLLSGDNKTPYYNEPKTMTVDLLKMGIATQKIKQDYAGYRTFDSIIRAKDVYKLPPFTIVSQKFHCERALLIAKFRDIDAICYAAKYPEGAYQVRVREILARAAMIFSLLTGMAPETLEDLPPK</sequence>
<evidence type="ECO:0000256" key="2">
    <source>
        <dbReference type="ARBA" id="ARBA00022475"/>
    </source>
</evidence>
<evidence type="ECO:0000256" key="7">
    <source>
        <dbReference type="ARBA" id="ARBA00037355"/>
    </source>
</evidence>
<organism evidence="10 11">
    <name type="scientific">Mannheimia granulomatis</name>
    <dbReference type="NCBI Taxonomy" id="85402"/>
    <lineage>
        <taxon>Bacteria</taxon>
        <taxon>Pseudomonadati</taxon>
        <taxon>Pseudomonadota</taxon>
        <taxon>Gammaproteobacteria</taxon>
        <taxon>Pasteurellales</taxon>
        <taxon>Pasteurellaceae</taxon>
        <taxon>Mannheimia</taxon>
    </lineage>
</organism>
<comment type="function">
    <text evidence="7">Participates in the barrier function of the cell envelope.</text>
</comment>
<dbReference type="OrthoDB" id="9782395at2"/>
<feature type="domain" description="DUF218" evidence="9">
    <location>
        <begin position="66"/>
        <end position="188"/>
    </location>
</feature>
<evidence type="ECO:0000256" key="8">
    <source>
        <dbReference type="SAM" id="Phobius"/>
    </source>
</evidence>
<keyword evidence="2" id="KW-1003">Cell membrane</keyword>
<gene>
    <name evidence="10" type="ORF">AK33_08505</name>
</gene>
<evidence type="ECO:0000313" key="10">
    <source>
        <dbReference type="EMBL" id="EXI61629.1"/>
    </source>
</evidence>
<keyword evidence="3" id="KW-0997">Cell inner membrane</keyword>
<dbReference type="Pfam" id="PF02698">
    <property type="entry name" value="DUF218"/>
    <property type="match status" value="1"/>
</dbReference>
<dbReference type="PANTHER" id="PTHR30336:SF0">
    <property type="entry name" value="PROTEIN SANA"/>
    <property type="match status" value="1"/>
</dbReference>
<comment type="subcellular location">
    <subcellularLocation>
        <location evidence="1">Cell inner membrane</location>
        <topology evidence="1">Single-pass membrane protein</topology>
    </subcellularLocation>
</comment>
<evidence type="ECO:0000313" key="11">
    <source>
        <dbReference type="Proteomes" id="UP000054123"/>
    </source>
</evidence>
<dbReference type="PATRIC" id="fig|1450449.3.peg.1687"/>
<comment type="caution">
    <text evidence="10">The sequence shown here is derived from an EMBL/GenBank/DDBJ whole genome shotgun (WGS) entry which is preliminary data.</text>
</comment>
<dbReference type="PANTHER" id="PTHR30336">
    <property type="entry name" value="INNER MEMBRANE PROTEIN, PROBABLE PERMEASE"/>
    <property type="match status" value="1"/>
</dbReference>
<name>A0A011P540_9PAST</name>
<dbReference type="EMBL" id="JANJ01000006">
    <property type="protein sequence ID" value="EXI61629.1"/>
    <property type="molecule type" value="Genomic_DNA"/>
</dbReference>
<keyword evidence="6 8" id="KW-0472">Membrane</keyword>
<accession>A0A011P540</accession>
<evidence type="ECO:0000259" key="9">
    <source>
        <dbReference type="Pfam" id="PF02698"/>
    </source>
</evidence>
<evidence type="ECO:0000256" key="6">
    <source>
        <dbReference type="ARBA" id="ARBA00023136"/>
    </source>
</evidence>
<dbReference type="InterPro" id="IPR051599">
    <property type="entry name" value="Cell_Envelope_Assoc"/>
</dbReference>
<evidence type="ECO:0000256" key="3">
    <source>
        <dbReference type="ARBA" id="ARBA00022519"/>
    </source>
</evidence>
<dbReference type="GO" id="GO:0005886">
    <property type="term" value="C:plasma membrane"/>
    <property type="evidence" value="ECO:0007669"/>
    <property type="project" value="UniProtKB-SubCell"/>
</dbReference>
<keyword evidence="4 8" id="KW-0812">Transmembrane</keyword>
<dbReference type="AlphaFoldDB" id="A0A011P540"/>
<dbReference type="Proteomes" id="UP000054123">
    <property type="component" value="Unassembled WGS sequence"/>
</dbReference>